<evidence type="ECO:0000256" key="8">
    <source>
        <dbReference type="ARBA" id="ARBA00048679"/>
    </source>
</evidence>
<dbReference type="EC" id="2.7.11.1" evidence="1"/>
<keyword evidence="6 9" id="KW-0067">ATP-binding</keyword>
<keyword evidence="4 9" id="KW-0547">Nucleotide-binding</keyword>
<dbReference type="SUPFAM" id="SSF56112">
    <property type="entry name" value="Protein kinase-like (PK-like)"/>
    <property type="match status" value="1"/>
</dbReference>
<protein>
    <recommendedName>
        <fullName evidence="1">non-specific serine/threonine protein kinase</fullName>
        <ecNumber evidence="1">2.7.11.1</ecNumber>
    </recommendedName>
</protein>
<feature type="binding site" evidence="9">
    <location>
        <position position="58"/>
    </location>
    <ligand>
        <name>ATP</name>
        <dbReference type="ChEBI" id="CHEBI:30616"/>
    </ligand>
</feature>
<evidence type="ECO:0000313" key="12">
    <source>
        <dbReference type="Proteomes" id="UP000015927"/>
    </source>
</evidence>
<dbReference type="InterPro" id="IPR011009">
    <property type="entry name" value="Kinase-like_dom_sf"/>
</dbReference>
<dbReference type="InterPro" id="IPR008271">
    <property type="entry name" value="Ser/Thr_kinase_AS"/>
</dbReference>
<dbReference type="KEGG" id="lpi:LBPG_01888"/>
<organism evidence="11 12">
    <name type="scientific">Lacticaseibacillus paracasei subsp. paracasei 8700:2</name>
    <dbReference type="NCBI Taxonomy" id="537973"/>
    <lineage>
        <taxon>Bacteria</taxon>
        <taxon>Bacillati</taxon>
        <taxon>Bacillota</taxon>
        <taxon>Bacilli</taxon>
        <taxon>Lactobacillales</taxon>
        <taxon>Lactobacillaceae</taxon>
        <taxon>Lacticaseibacillus</taxon>
    </lineage>
</organism>
<evidence type="ECO:0000256" key="5">
    <source>
        <dbReference type="ARBA" id="ARBA00022777"/>
    </source>
</evidence>
<dbReference type="InterPro" id="IPR000719">
    <property type="entry name" value="Prot_kinase_dom"/>
</dbReference>
<evidence type="ECO:0000256" key="2">
    <source>
        <dbReference type="ARBA" id="ARBA00022527"/>
    </source>
</evidence>
<dbReference type="GO" id="GO:0005524">
    <property type="term" value="F:ATP binding"/>
    <property type="evidence" value="ECO:0007669"/>
    <property type="project" value="UniProtKB-UniRule"/>
</dbReference>
<evidence type="ECO:0000256" key="6">
    <source>
        <dbReference type="ARBA" id="ARBA00022840"/>
    </source>
</evidence>
<reference evidence="11 12" key="1">
    <citation type="submission" date="2010-12" db="EMBL/GenBank/DDBJ databases">
        <title>The Genome Sequence of Lactobacillus paracasei subsp. paracasei strain 8700:2.</title>
        <authorList>
            <consortium name="The Broad Institute Genome Sequencing Platform"/>
            <person name="Ward D."/>
            <person name="Earl A."/>
            <person name="Feldgarden M."/>
            <person name="Young S.K."/>
            <person name="Gargeya S."/>
            <person name="Zeng Q."/>
            <person name="Alvarado L."/>
            <person name="Berlin A."/>
            <person name="Bochicchio J."/>
            <person name="Chapman S.B."/>
            <person name="Chen Z."/>
            <person name="Freedman E."/>
            <person name="Gellesch M."/>
            <person name="Goldberg J."/>
            <person name="Griggs A."/>
            <person name="Gujja S."/>
            <person name="Heilman E."/>
            <person name="Heiman D."/>
            <person name="Howarth C."/>
            <person name="Mehta T."/>
            <person name="Neiman D."/>
            <person name="Pearson M."/>
            <person name="Roberts A."/>
            <person name="Saif S."/>
            <person name="Shea T."/>
            <person name="Shenoy N."/>
            <person name="Sisk P."/>
            <person name="Stolte C."/>
            <person name="Sykes S."/>
            <person name="White J."/>
            <person name="Yandava C."/>
            <person name="Saulnier D."/>
            <person name="Haas B."/>
            <person name="Nusbaum C."/>
            <person name="Birren B."/>
        </authorList>
    </citation>
    <scope>NUCLEOTIDE SEQUENCE [LARGE SCALE GENOMIC DNA]</scope>
    <source>
        <strain evidence="11 12">8700:2</strain>
    </source>
</reference>
<evidence type="ECO:0000313" key="11">
    <source>
        <dbReference type="EMBL" id="EEQ66439.1"/>
    </source>
</evidence>
<proteinExistence type="predicted"/>
<dbReference type="PANTHER" id="PTHR43895:SF32">
    <property type="entry name" value="SERINE_THREONINE-PROTEIN KINASE CHK1"/>
    <property type="match status" value="1"/>
</dbReference>
<evidence type="ECO:0000259" key="10">
    <source>
        <dbReference type="PROSITE" id="PS50011"/>
    </source>
</evidence>
<keyword evidence="2 11" id="KW-0723">Serine/threonine-protein kinase</keyword>
<gene>
    <name evidence="11" type="ORF">LBPG_01888</name>
</gene>
<dbReference type="PANTHER" id="PTHR43895">
    <property type="entry name" value="CALCIUM/CALMODULIN-DEPENDENT PROTEIN KINASE KINASE-RELATED"/>
    <property type="match status" value="1"/>
</dbReference>
<dbReference type="Gene3D" id="3.30.200.20">
    <property type="entry name" value="Phosphorylase Kinase, domain 1"/>
    <property type="match status" value="1"/>
</dbReference>
<dbReference type="PROSITE" id="PS00108">
    <property type="entry name" value="PROTEIN_KINASE_ST"/>
    <property type="match status" value="1"/>
</dbReference>
<feature type="domain" description="Protein kinase" evidence="10">
    <location>
        <begin position="31"/>
        <end position="282"/>
    </location>
</feature>
<evidence type="ECO:0000256" key="3">
    <source>
        <dbReference type="ARBA" id="ARBA00022679"/>
    </source>
</evidence>
<keyword evidence="3" id="KW-0808">Transferase</keyword>
<comment type="catalytic activity">
    <reaction evidence="7">
        <text>L-threonyl-[protein] + ATP = O-phospho-L-threonyl-[protein] + ADP + H(+)</text>
        <dbReference type="Rhea" id="RHEA:46608"/>
        <dbReference type="Rhea" id="RHEA-COMP:11060"/>
        <dbReference type="Rhea" id="RHEA-COMP:11605"/>
        <dbReference type="ChEBI" id="CHEBI:15378"/>
        <dbReference type="ChEBI" id="CHEBI:30013"/>
        <dbReference type="ChEBI" id="CHEBI:30616"/>
        <dbReference type="ChEBI" id="CHEBI:61977"/>
        <dbReference type="ChEBI" id="CHEBI:456216"/>
        <dbReference type="EC" id="2.7.11.1"/>
    </reaction>
</comment>
<comment type="catalytic activity">
    <reaction evidence="8">
        <text>L-seryl-[protein] + ATP = O-phospho-L-seryl-[protein] + ADP + H(+)</text>
        <dbReference type="Rhea" id="RHEA:17989"/>
        <dbReference type="Rhea" id="RHEA-COMP:9863"/>
        <dbReference type="Rhea" id="RHEA-COMP:11604"/>
        <dbReference type="ChEBI" id="CHEBI:15378"/>
        <dbReference type="ChEBI" id="CHEBI:29999"/>
        <dbReference type="ChEBI" id="CHEBI:30616"/>
        <dbReference type="ChEBI" id="CHEBI:83421"/>
        <dbReference type="ChEBI" id="CHEBI:456216"/>
        <dbReference type="EC" id="2.7.11.1"/>
    </reaction>
</comment>
<dbReference type="PROSITE" id="PS00107">
    <property type="entry name" value="PROTEIN_KINASE_ATP"/>
    <property type="match status" value="1"/>
</dbReference>
<evidence type="ECO:0000256" key="9">
    <source>
        <dbReference type="PROSITE-ProRule" id="PRU10141"/>
    </source>
</evidence>
<dbReference type="EMBL" id="CP002391">
    <property type="protein sequence ID" value="EEQ66439.1"/>
    <property type="molecule type" value="Genomic_DNA"/>
</dbReference>
<evidence type="ECO:0000256" key="7">
    <source>
        <dbReference type="ARBA" id="ARBA00047899"/>
    </source>
</evidence>
<dbReference type="InterPro" id="IPR017441">
    <property type="entry name" value="Protein_kinase_ATP_BS"/>
</dbReference>
<dbReference type="Pfam" id="PF00069">
    <property type="entry name" value="Pkinase"/>
    <property type="match status" value="1"/>
</dbReference>
<keyword evidence="5 11" id="KW-0418">Kinase</keyword>
<dbReference type="AlphaFoldDB" id="A0A826HRK1"/>
<dbReference type="Proteomes" id="UP000015927">
    <property type="component" value="Chromosome"/>
</dbReference>
<evidence type="ECO:0000256" key="1">
    <source>
        <dbReference type="ARBA" id="ARBA00012513"/>
    </source>
</evidence>
<dbReference type="GO" id="GO:0007165">
    <property type="term" value="P:signal transduction"/>
    <property type="evidence" value="ECO:0007669"/>
    <property type="project" value="TreeGrafter"/>
</dbReference>
<sequence length="505" mass="58833">MPLEEIFRMKKEVRDYIKEENNEIELMLGKFTNLKIIGEGGNGLVYSAEFLGEPVALKILGETNQSSKKSRFKAEFFNTMKLTENKLIVKYYDYDLLVIGDHSYPVIVMKKYISSCKGKKFQNLNDVKKFVDFLFEGMSFLHEMGIVHRDLKPENILIDKDGNYCISDLGIAHFDTNNFPEFYKTLQNERLANYAFSAPECLSEKGISPNKNMDVYSVGQLIQWAICGSLHKGTNRKRFWECDLEYMDKDYLYSLDLVVDKAISNNPQERFDSINDMRRELCRRLKQKKVIDPFDEMQLLQEMITDAYPEDYGEFTCIDDVQQITAILKNIKCSKFSENSFWFNEGIGNNKITRFEQFDNGVTLINSYELFVKKIWLSLGLSMYNDLIILEIETENIEPFKNEEESFFEGYLIDGKYMIPASKTMSGKFRHQGKVINLEEVKADVRYRYTAKRYFFLGTRWTNAIQSISDDLINDFQSTDINTLNMKALKQVLSSNKSPEVSMLL</sequence>
<dbReference type="GO" id="GO:0004674">
    <property type="term" value="F:protein serine/threonine kinase activity"/>
    <property type="evidence" value="ECO:0007669"/>
    <property type="project" value="UniProtKB-KW"/>
</dbReference>
<dbReference type="SMART" id="SM00220">
    <property type="entry name" value="S_TKc"/>
    <property type="match status" value="1"/>
</dbReference>
<dbReference type="Gene3D" id="1.10.510.10">
    <property type="entry name" value="Transferase(Phosphotransferase) domain 1"/>
    <property type="match status" value="1"/>
</dbReference>
<evidence type="ECO:0000256" key="4">
    <source>
        <dbReference type="ARBA" id="ARBA00022741"/>
    </source>
</evidence>
<name>A0A826HRK1_LACPA</name>
<accession>A0A826HRK1</accession>
<dbReference type="PROSITE" id="PS50011">
    <property type="entry name" value="PROTEIN_KINASE_DOM"/>
    <property type="match status" value="1"/>
</dbReference>